<reference evidence="2" key="1">
    <citation type="journal article" date="2023" name="Mol. Phylogenet. Evol.">
        <title>Genome-scale phylogeny and comparative genomics of the fungal order Sordariales.</title>
        <authorList>
            <person name="Hensen N."/>
            <person name="Bonometti L."/>
            <person name="Westerberg I."/>
            <person name="Brannstrom I.O."/>
            <person name="Guillou S."/>
            <person name="Cros-Aarteil S."/>
            <person name="Calhoun S."/>
            <person name="Haridas S."/>
            <person name="Kuo A."/>
            <person name="Mondo S."/>
            <person name="Pangilinan J."/>
            <person name="Riley R."/>
            <person name="LaButti K."/>
            <person name="Andreopoulos B."/>
            <person name="Lipzen A."/>
            <person name="Chen C."/>
            <person name="Yan M."/>
            <person name="Daum C."/>
            <person name="Ng V."/>
            <person name="Clum A."/>
            <person name="Steindorff A."/>
            <person name="Ohm R.A."/>
            <person name="Martin F."/>
            <person name="Silar P."/>
            <person name="Natvig D.O."/>
            <person name="Lalanne C."/>
            <person name="Gautier V."/>
            <person name="Ament-Velasquez S.L."/>
            <person name="Kruys A."/>
            <person name="Hutchinson M.I."/>
            <person name="Powell A.J."/>
            <person name="Barry K."/>
            <person name="Miller A.N."/>
            <person name="Grigoriev I.V."/>
            <person name="Debuchy R."/>
            <person name="Gladieux P."/>
            <person name="Hiltunen Thoren M."/>
            <person name="Johannesson H."/>
        </authorList>
    </citation>
    <scope>NUCLEOTIDE SEQUENCE</scope>
    <source>
        <strain evidence="2">CBS 508.74</strain>
    </source>
</reference>
<proteinExistence type="predicted"/>
<reference evidence="2" key="2">
    <citation type="submission" date="2023-05" db="EMBL/GenBank/DDBJ databases">
        <authorList>
            <consortium name="Lawrence Berkeley National Laboratory"/>
            <person name="Steindorff A."/>
            <person name="Hensen N."/>
            <person name="Bonometti L."/>
            <person name="Westerberg I."/>
            <person name="Brannstrom I.O."/>
            <person name="Guillou S."/>
            <person name="Cros-Aarteil S."/>
            <person name="Calhoun S."/>
            <person name="Haridas S."/>
            <person name="Kuo A."/>
            <person name="Mondo S."/>
            <person name="Pangilinan J."/>
            <person name="Riley R."/>
            <person name="Labutti K."/>
            <person name="Andreopoulos B."/>
            <person name="Lipzen A."/>
            <person name="Chen C."/>
            <person name="Yanf M."/>
            <person name="Daum C."/>
            <person name="Ng V."/>
            <person name="Clum A."/>
            <person name="Ohm R."/>
            <person name="Martin F."/>
            <person name="Silar P."/>
            <person name="Natvig D."/>
            <person name="Lalanne C."/>
            <person name="Gautier V."/>
            <person name="Ament-Velasquez S.L."/>
            <person name="Kruys A."/>
            <person name="Hutchinson M.I."/>
            <person name="Powell A.J."/>
            <person name="Barry K."/>
            <person name="Miller A.N."/>
            <person name="Grigoriev I.V."/>
            <person name="Debuchy R."/>
            <person name="Gladieux P."/>
            <person name="Thoren M.H."/>
            <person name="Johannesson H."/>
        </authorList>
    </citation>
    <scope>NUCLEOTIDE SEQUENCE</scope>
    <source>
        <strain evidence="2">CBS 508.74</strain>
    </source>
</reference>
<dbReference type="EMBL" id="MU853335">
    <property type="protein sequence ID" value="KAK4115247.1"/>
    <property type="molecule type" value="Genomic_DNA"/>
</dbReference>
<evidence type="ECO:0000313" key="2">
    <source>
        <dbReference type="EMBL" id="KAK4115247.1"/>
    </source>
</evidence>
<dbReference type="RefSeq" id="XP_064672817.1">
    <property type="nucleotide sequence ID" value="XM_064809824.1"/>
</dbReference>
<keyword evidence="3" id="KW-1185">Reference proteome</keyword>
<dbReference type="Proteomes" id="UP001302812">
    <property type="component" value="Unassembled WGS sequence"/>
</dbReference>
<dbReference type="AlphaFoldDB" id="A0AAN6TIR5"/>
<evidence type="ECO:0000256" key="1">
    <source>
        <dbReference type="SAM" id="MobiDB-lite"/>
    </source>
</evidence>
<accession>A0AAN6TIR5</accession>
<gene>
    <name evidence="2" type="ORF">N656DRAFT_490016</name>
</gene>
<name>A0AAN6TIR5_9PEZI</name>
<dbReference type="GeneID" id="89933948"/>
<organism evidence="2 3">
    <name type="scientific">Canariomyces notabilis</name>
    <dbReference type="NCBI Taxonomy" id="2074819"/>
    <lineage>
        <taxon>Eukaryota</taxon>
        <taxon>Fungi</taxon>
        <taxon>Dikarya</taxon>
        <taxon>Ascomycota</taxon>
        <taxon>Pezizomycotina</taxon>
        <taxon>Sordariomycetes</taxon>
        <taxon>Sordariomycetidae</taxon>
        <taxon>Sordariales</taxon>
        <taxon>Chaetomiaceae</taxon>
        <taxon>Canariomyces</taxon>
    </lineage>
</organism>
<protein>
    <submittedName>
        <fullName evidence="2">Uncharacterized protein</fullName>
    </submittedName>
</protein>
<comment type="caution">
    <text evidence="2">The sequence shown here is derived from an EMBL/GenBank/DDBJ whole genome shotgun (WGS) entry which is preliminary data.</text>
</comment>
<evidence type="ECO:0000313" key="3">
    <source>
        <dbReference type="Proteomes" id="UP001302812"/>
    </source>
</evidence>
<feature type="region of interest" description="Disordered" evidence="1">
    <location>
        <begin position="215"/>
        <end position="313"/>
    </location>
</feature>
<sequence length="429" mass="48224">MELRSRKQNSDENRNFCVSDYFDDGGGIFIQFKLDDGKDCDWEDETHLLFAKNGPKSYTIQVPDGVHAELQLLCNANFTLQPVQQTGTGNERIFVDIAGPPIGKATVRTYYDLFYLTAKIGALGPLPGPGTWTLNPVFDRQSDTFCLTVTGRSGEKCLGDSCLKFPLHVLQDSWKSSWRIWGMISVVWSEMEKVFPGICDEQKLYLTGVTGINGKPRASRAKKKAPSQTQTVPEVVEDSEDEPLVRSSTNEVKKPSLCRDSTESTDDSDSDDHPLISRRGQSTTRRRLSKPGFDSMKVSSTKKKDLSAAPSCSKVEDQVVVKLPSPPSDTDATEADDRFDADLSCPSLDYHNGTWRSVLRRPIRLRPEMFIDPTPLVPHPPDWRVRSRRAVLRRETSPSGERRLVVTIPFNPYNLKLPRRVKWWLTASG</sequence>